<evidence type="ECO:0000256" key="1">
    <source>
        <dbReference type="ARBA" id="ARBA00004251"/>
    </source>
</evidence>
<dbReference type="STRING" id="10141.ENSCPOP00000014470"/>
<dbReference type="GO" id="GO:0050868">
    <property type="term" value="P:negative regulation of T cell activation"/>
    <property type="evidence" value="ECO:0007669"/>
    <property type="project" value="InterPro"/>
</dbReference>
<dbReference type="Ensembl" id="ENSCPOT00000021643.2">
    <property type="protein sequence ID" value="ENSCPOP00000014470.2"/>
    <property type="gene ID" value="ENSCPOG00000025260.2"/>
</dbReference>
<name>H0VUU5_CAVPO</name>
<reference evidence="18" key="1">
    <citation type="journal article" date="2011" name="Nature">
        <title>A high-resolution map of human evolutionary constraint using 29 mammals.</title>
        <authorList>
            <person name="Lindblad-Toh K."/>
            <person name="Garber M."/>
            <person name="Zuk O."/>
            <person name="Lin M.F."/>
            <person name="Parker B.J."/>
            <person name="Washietl S."/>
            <person name="Kheradpour P."/>
            <person name="Ernst J."/>
            <person name="Jordan G."/>
            <person name="Mauceli E."/>
            <person name="Ward L.D."/>
            <person name="Lowe C.B."/>
            <person name="Holloway A.K."/>
            <person name="Clamp M."/>
            <person name="Gnerre S."/>
            <person name="Alfoldi J."/>
            <person name="Beal K."/>
            <person name="Chang J."/>
            <person name="Clawson H."/>
            <person name="Cuff J."/>
            <person name="Di Palma F."/>
            <person name="Fitzgerald S."/>
            <person name="Flicek P."/>
            <person name="Guttman M."/>
            <person name="Hubisz M.J."/>
            <person name="Jaffe D.B."/>
            <person name="Jungreis I."/>
            <person name="Kent W.J."/>
            <person name="Kostka D."/>
            <person name="Lara M."/>
            <person name="Martins A.L."/>
            <person name="Massingham T."/>
            <person name="Moltke I."/>
            <person name="Raney B.J."/>
            <person name="Rasmussen M.D."/>
            <person name="Robinson J."/>
            <person name="Stark A."/>
            <person name="Vilella A.J."/>
            <person name="Wen J."/>
            <person name="Xie X."/>
            <person name="Zody M.C."/>
            <person name="Baldwin J."/>
            <person name="Bloom T."/>
            <person name="Chin C.W."/>
            <person name="Heiman D."/>
            <person name="Nicol R."/>
            <person name="Nusbaum C."/>
            <person name="Young S."/>
            <person name="Wilkinson J."/>
            <person name="Worley K.C."/>
            <person name="Kovar C.L."/>
            <person name="Muzny D.M."/>
            <person name="Gibbs R.A."/>
            <person name="Cree A."/>
            <person name="Dihn H.H."/>
            <person name="Fowler G."/>
            <person name="Jhangiani S."/>
            <person name="Joshi V."/>
            <person name="Lee S."/>
            <person name="Lewis L.R."/>
            <person name="Nazareth L.V."/>
            <person name="Okwuonu G."/>
            <person name="Santibanez J."/>
            <person name="Warren W.C."/>
            <person name="Mardis E.R."/>
            <person name="Weinstock G.M."/>
            <person name="Wilson R.K."/>
            <person name="Delehaunty K."/>
            <person name="Dooling D."/>
            <person name="Fronik C."/>
            <person name="Fulton L."/>
            <person name="Fulton B."/>
            <person name="Graves T."/>
            <person name="Minx P."/>
            <person name="Sodergren E."/>
            <person name="Birney E."/>
            <person name="Margulies E.H."/>
            <person name="Herrero J."/>
            <person name="Green E.D."/>
            <person name="Haussler D."/>
            <person name="Siepel A."/>
            <person name="Goldman N."/>
            <person name="Pollard K.S."/>
            <person name="Pedersen J.S."/>
            <person name="Lander E.S."/>
            <person name="Kellis M."/>
        </authorList>
    </citation>
    <scope>NUCLEOTIDE SEQUENCE [LARGE SCALE GENOMIC DNA]</scope>
    <source>
        <strain evidence="18">2N</strain>
    </source>
</reference>
<dbReference type="eggNOG" id="ENOG502SQW2">
    <property type="taxonomic scope" value="Eukaryota"/>
</dbReference>
<keyword evidence="18" id="KW-1185">Reference proteome</keyword>
<dbReference type="EMBL" id="AAKN02035472">
    <property type="status" value="NOT_ANNOTATED_CDS"/>
    <property type="molecule type" value="Genomic_DNA"/>
</dbReference>
<dbReference type="AlphaFoldDB" id="H0VUU5"/>
<dbReference type="GO" id="GO:0005886">
    <property type="term" value="C:plasma membrane"/>
    <property type="evidence" value="ECO:0007669"/>
    <property type="project" value="UniProtKB-SubCell"/>
</dbReference>
<evidence type="ECO:0000256" key="11">
    <source>
        <dbReference type="ARBA" id="ARBA00062443"/>
    </source>
</evidence>
<dbReference type="GeneTree" id="ENSGT00390000012671"/>
<evidence type="ECO:0000313" key="17">
    <source>
        <dbReference type="Ensembl" id="ENSCPOP00000014470.2"/>
    </source>
</evidence>
<keyword evidence="6 14" id="KW-0472">Membrane</keyword>
<evidence type="ECO:0000256" key="5">
    <source>
        <dbReference type="ARBA" id="ARBA00022989"/>
    </source>
</evidence>
<evidence type="ECO:0000256" key="3">
    <source>
        <dbReference type="ARBA" id="ARBA00022692"/>
    </source>
</evidence>
<dbReference type="FunFam" id="2.60.40.10:FF:001182">
    <property type="entry name" value="T-cell immunoreceptor with Ig and ITIM domains"/>
    <property type="match status" value="1"/>
</dbReference>
<keyword evidence="3 14" id="KW-0812">Transmembrane</keyword>
<keyword evidence="8" id="KW-0325">Glycoprotein</keyword>
<comment type="subunit">
    <text evidence="11">Homodimer in cis; binds with high affinity to PVR, forming a heterotetrameric assembly of two TIGIT and two PVR molecules. Binds with lower affinity to NECTIN2 and NECTIN3. Interacts with GRB2. Interacts with NECTIN4.</text>
</comment>
<evidence type="ECO:0000256" key="13">
    <source>
        <dbReference type="ARBA" id="ARBA00079912"/>
    </source>
</evidence>
<reference evidence="17" key="3">
    <citation type="submission" date="2025-09" db="UniProtKB">
        <authorList>
            <consortium name="Ensembl"/>
        </authorList>
    </citation>
    <scope>IDENTIFICATION</scope>
    <source>
        <strain evidence="17">2N</strain>
    </source>
</reference>
<evidence type="ECO:0000256" key="8">
    <source>
        <dbReference type="ARBA" id="ARBA00023180"/>
    </source>
</evidence>
<evidence type="ECO:0000256" key="7">
    <source>
        <dbReference type="ARBA" id="ARBA00023157"/>
    </source>
</evidence>
<dbReference type="Bgee" id="ENSCPOG00000025260">
    <property type="expression patterns" value="Expressed in thyroid gland"/>
</dbReference>
<keyword evidence="9" id="KW-0393">Immunoglobulin domain</keyword>
<dbReference type="InParanoid" id="H0VUU5"/>
<dbReference type="InterPro" id="IPR013783">
    <property type="entry name" value="Ig-like_fold"/>
</dbReference>
<dbReference type="HOGENOM" id="CLU_1839565_0_0_1"/>
<evidence type="ECO:0000256" key="6">
    <source>
        <dbReference type="ARBA" id="ARBA00023136"/>
    </source>
</evidence>
<evidence type="ECO:0000256" key="15">
    <source>
        <dbReference type="SAM" id="SignalP"/>
    </source>
</evidence>
<feature type="domain" description="Ig-like" evidence="16">
    <location>
        <begin position="25"/>
        <end position="109"/>
    </location>
</feature>
<evidence type="ECO:0000256" key="10">
    <source>
        <dbReference type="ARBA" id="ARBA00059118"/>
    </source>
</evidence>
<dbReference type="InterPro" id="IPR042948">
    <property type="entry name" value="TIGIT"/>
</dbReference>
<protein>
    <recommendedName>
        <fullName evidence="12">T-cell immunoreceptor with Ig and ITIM domains</fullName>
    </recommendedName>
    <alternativeName>
        <fullName evidence="13">V-set and transmembrane domain-containing protein 3</fullName>
    </alternativeName>
</protein>
<keyword evidence="5 14" id="KW-1133">Transmembrane helix</keyword>
<dbReference type="Pfam" id="PF07686">
    <property type="entry name" value="V-set"/>
    <property type="match status" value="1"/>
</dbReference>
<dbReference type="GO" id="GO:0032733">
    <property type="term" value="P:positive regulation of interleukin-10 production"/>
    <property type="evidence" value="ECO:0007669"/>
    <property type="project" value="TreeGrafter"/>
</dbReference>
<dbReference type="VEuPathDB" id="HostDB:ENSCPOG00000025260"/>
<accession>H0VUU5</accession>
<evidence type="ECO:0000256" key="14">
    <source>
        <dbReference type="SAM" id="Phobius"/>
    </source>
</evidence>
<dbReference type="OMA" id="TSTWFQI"/>
<evidence type="ECO:0000313" key="18">
    <source>
        <dbReference type="Proteomes" id="UP000005447"/>
    </source>
</evidence>
<dbReference type="FunCoup" id="H0VUU5">
    <property type="interactions" value="112"/>
</dbReference>
<feature type="signal peptide" evidence="15">
    <location>
        <begin position="1"/>
        <end position="16"/>
    </location>
</feature>
<evidence type="ECO:0000256" key="12">
    <source>
        <dbReference type="ARBA" id="ARBA00068460"/>
    </source>
</evidence>
<evidence type="ECO:0000259" key="16">
    <source>
        <dbReference type="PROSITE" id="PS50835"/>
    </source>
</evidence>
<dbReference type="GO" id="GO:0009986">
    <property type="term" value="C:cell surface"/>
    <property type="evidence" value="ECO:0007669"/>
    <property type="project" value="TreeGrafter"/>
</dbReference>
<dbReference type="InterPro" id="IPR003599">
    <property type="entry name" value="Ig_sub"/>
</dbReference>
<evidence type="ECO:0000256" key="2">
    <source>
        <dbReference type="ARBA" id="ARBA00022475"/>
    </source>
</evidence>
<keyword evidence="7" id="KW-1015">Disulfide bond</keyword>
<organism evidence="17 18">
    <name type="scientific">Cavia porcellus</name>
    <name type="common">Guinea pig</name>
    <dbReference type="NCBI Taxonomy" id="10141"/>
    <lineage>
        <taxon>Eukaryota</taxon>
        <taxon>Metazoa</taxon>
        <taxon>Chordata</taxon>
        <taxon>Craniata</taxon>
        <taxon>Vertebrata</taxon>
        <taxon>Euteleostomi</taxon>
        <taxon>Mammalia</taxon>
        <taxon>Eutheria</taxon>
        <taxon>Euarchontoglires</taxon>
        <taxon>Glires</taxon>
        <taxon>Rodentia</taxon>
        <taxon>Hystricomorpha</taxon>
        <taxon>Caviidae</taxon>
        <taxon>Cavia</taxon>
    </lineage>
</organism>
<keyword evidence="4 15" id="KW-0732">Signal</keyword>
<dbReference type="InterPro" id="IPR013106">
    <property type="entry name" value="Ig_V-set"/>
</dbReference>
<sequence length="193" mass="20978">MRWCLLLIWAQGLRQAARFTSESVEGTVLTQGNILAKEGGSVILQCHLSSTTANVTQVNWEQQDQLLAIYHPHFGWYINPILSDRVSPGPREAIAFHSLTTNDTGEYFCIYHTYPDGIYRGRIFLEVQGSSAAKTSTWFQISLLGAVASALGIICATAFGVVTLARKVTGSGFTAQSPAAPCCPPGAFWLSCF</sequence>
<dbReference type="PROSITE" id="PS50835">
    <property type="entry name" value="IG_LIKE"/>
    <property type="match status" value="1"/>
</dbReference>
<dbReference type="Gene3D" id="2.60.40.10">
    <property type="entry name" value="Immunoglobulins"/>
    <property type="match status" value="1"/>
</dbReference>
<gene>
    <name evidence="17" type="primary">Tigit</name>
</gene>
<dbReference type="SMART" id="SM00409">
    <property type="entry name" value="IG"/>
    <property type="match status" value="1"/>
</dbReference>
<keyword evidence="2" id="KW-1003">Cell membrane</keyword>
<evidence type="ECO:0000256" key="9">
    <source>
        <dbReference type="ARBA" id="ARBA00023319"/>
    </source>
</evidence>
<reference evidence="17" key="2">
    <citation type="submission" date="2025-08" db="UniProtKB">
        <authorList>
            <consortium name="Ensembl"/>
        </authorList>
    </citation>
    <scope>IDENTIFICATION</scope>
    <source>
        <strain evidence="17">2N</strain>
    </source>
</reference>
<dbReference type="InterPro" id="IPR036179">
    <property type="entry name" value="Ig-like_dom_sf"/>
</dbReference>
<comment type="function">
    <text evidence="10">Inhibitory receptor that plays a role in the modulation of immune responses. Suppresses T-cell activation by promoting the generation of mature immunoregulatory dendritic cells. Upon binding to its ligands PVR/CD155 or NECTIN2/CD112, which are expressed on antigen-presenting cells, sends inhibitory signals to the T-cell or NK cell. Mechanistically, interaction with ligand leads to phosphorylation of the cytoplasmic tail by Src family tyrosine kinases such as FYN or LCK, allowing subsequent binding to adapter GRB2 and SHIP1/INPP5D. In turn, inhibits PI3K and MAPK signaling cascades. In addition, associates with beta-arrestin-2/ARRB2 to recruit SHIP1/INPP5D that suppresses autoubiquitination of TRAF6 and subsequently inhibits NF-kappa-B signaling pathway. Also acts as a receptor for NECTIN4 to inhibit NK cell cytotoxicity.</text>
</comment>
<feature type="transmembrane region" description="Helical" evidence="14">
    <location>
        <begin position="138"/>
        <end position="165"/>
    </location>
</feature>
<dbReference type="PANTHER" id="PTHR47734">
    <property type="entry name" value="T-CELL IMMUNORECEPTOR WITH IG AND ITIM DOMAINS PROTEIN, TIGIT"/>
    <property type="match status" value="1"/>
</dbReference>
<dbReference type="SUPFAM" id="SSF48726">
    <property type="entry name" value="Immunoglobulin"/>
    <property type="match status" value="1"/>
</dbReference>
<dbReference type="Proteomes" id="UP000005447">
    <property type="component" value="Unassembled WGS sequence"/>
</dbReference>
<dbReference type="GO" id="GO:0005102">
    <property type="term" value="F:signaling receptor binding"/>
    <property type="evidence" value="ECO:0007669"/>
    <property type="project" value="InterPro"/>
</dbReference>
<comment type="subcellular location">
    <subcellularLocation>
        <location evidence="1">Cell membrane</location>
        <topology evidence="1">Single-pass type I membrane protein</topology>
    </subcellularLocation>
</comment>
<evidence type="ECO:0000256" key="4">
    <source>
        <dbReference type="ARBA" id="ARBA00022729"/>
    </source>
</evidence>
<dbReference type="InterPro" id="IPR007110">
    <property type="entry name" value="Ig-like_dom"/>
</dbReference>
<feature type="chain" id="PRO_5013334135" description="T-cell immunoreceptor with Ig and ITIM domains" evidence="15">
    <location>
        <begin position="17"/>
        <end position="193"/>
    </location>
</feature>
<dbReference type="PANTHER" id="PTHR47734:SF1">
    <property type="entry name" value="T-CELL IMMUNORECEPTOR WITH IG AND ITIM DOMAINS"/>
    <property type="match status" value="1"/>
</dbReference>
<proteinExistence type="predicted"/>
<dbReference type="GO" id="GO:0032695">
    <property type="term" value="P:negative regulation of interleukin-12 production"/>
    <property type="evidence" value="ECO:0007669"/>
    <property type="project" value="TreeGrafter"/>
</dbReference>